<sequence>MLDRRAINRATLARQLLLQRHDLGVLEATEQLVGLQAQLPFPPYIGLWARLEHFDRDELSKLILDRQIVRSSLMRYTMHLVTTTDLLWLRPLLQPVLNRAQKGFFGRETEGLDLTEIAEHGKKLLRGKALTQVQLRESMSERFPGRDPLALAYSVQYLVPLVHVPPWGKGGSVPSTLAEPFLDRELTKDPDPKHLVRRYLAAYGPATVKDLQAFTGLTFMAKVFKDMGPELEVLRSDTGQELYDLRDAPRPEGDTPAPVRFLPEYDNLMVSHFDRTRVMDDDIRKKVCVGAGIAATLLVDGFVHGIWKLKEQKKTATLTLTLFKPLSKKDLKVVEQEADALMRFAAPDATTRELVVG</sequence>
<dbReference type="Proteomes" id="UP000199503">
    <property type="component" value="Unassembled WGS sequence"/>
</dbReference>
<evidence type="ECO:0000313" key="2">
    <source>
        <dbReference type="Proteomes" id="UP000199503"/>
    </source>
</evidence>
<dbReference type="GO" id="GO:0003677">
    <property type="term" value="F:DNA binding"/>
    <property type="evidence" value="ECO:0007669"/>
    <property type="project" value="UniProtKB-KW"/>
</dbReference>
<dbReference type="STRING" id="65499.SAMN04488000_116222"/>
<proteinExistence type="predicted"/>
<keyword evidence="2" id="KW-1185">Reference proteome</keyword>
<reference evidence="2" key="1">
    <citation type="submission" date="2016-10" db="EMBL/GenBank/DDBJ databases">
        <authorList>
            <person name="Varghese N."/>
            <person name="Submissions S."/>
        </authorList>
    </citation>
    <scope>NUCLEOTIDE SEQUENCE [LARGE SCALE GENOMIC DNA]</scope>
    <source>
        <strain evidence="2">DSM 44437</strain>
    </source>
</reference>
<dbReference type="AlphaFoldDB" id="A0A1H9UZ53"/>
<dbReference type="InterPro" id="IPR009351">
    <property type="entry name" value="AlkZ-like"/>
</dbReference>
<dbReference type="PANTHER" id="PTHR38479">
    <property type="entry name" value="LMO0824 PROTEIN"/>
    <property type="match status" value="1"/>
</dbReference>
<dbReference type="EMBL" id="FOFV01000016">
    <property type="protein sequence ID" value="SES14327.1"/>
    <property type="molecule type" value="Genomic_DNA"/>
</dbReference>
<gene>
    <name evidence="1" type="ORF">SAMN04488000_116222</name>
</gene>
<dbReference type="Pfam" id="PF06224">
    <property type="entry name" value="AlkZ-like"/>
    <property type="match status" value="1"/>
</dbReference>
<protein>
    <submittedName>
        <fullName evidence="1">Winged helix DNA-binding domain-containing protein</fullName>
    </submittedName>
</protein>
<dbReference type="PANTHER" id="PTHR38479:SF2">
    <property type="entry name" value="WINGED HELIX DNA-BINDING DOMAIN-CONTAINING PROTEIN"/>
    <property type="match status" value="1"/>
</dbReference>
<evidence type="ECO:0000313" key="1">
    <source>
        <dbReference type="EMBL" id="SES14327.1"/>
    </source>
</evidence>
<name>A0A1H9UZ53_9PSEU</name>
<dbReference type="RefSeq" id="WP_218159823.1">
    <property type="nucleotide sequence ID" value="NZ_FOFV01000016.1"/>
</dbReference>
<accession>A0A1H9UZ53</accession>
<organism evidence="1 2">
    <name type="scientific">Lentzea albida</name>
    <dbReference type="NCBI Taxonomy" id="65499"/>
    <lineage>
        <taxon>Bacteria</taxon>
        <taxon>Bacillati</taxon>
        <taxon>Actinomycetota</taxon>
        <taxon>Actinomycetes</taxon>
        <taxon>Pseudonocardiales</taxon>
        <taxon>Pseudonocardiaceae</taxon>
        <taxon>Lentzea</taxon>
    </lineage>
</organism>
<keyword evidence="1" id="KW-0238">DNA-binding</keyword>